<gene>
    <name evidence="2" type="ORF">DCHRY22_LOCUS6435</name>
</gene>
<name>A0A8J2VSB1_9NEOP</name>
<reference evidence="2" key="1">
    <citation type="submission" date="2021-09" db="EMBL/GenBank/DDBJ databases">
        <authorList>
            <person name="Martin H S."/>
        </authorList>
    </citation>
    <scope>NUCLEOTIDE SEQUENCE</scope>
</reference>
<dbReference type="EMBL" id="CAKASE010000054">
    <property type="protein sequence ID" value="CAG9565634.1"/>
    <property type="molecule type" value="Genomic_DNA"/>
</dbReference>
<dbReference type="AlphaFoldDB" id="A0A8J2VSB1"/>
<dbReference type="Proteomes" id="UP000789524">
    <property type="component" value="Unassembled WGS sequence"/>
</dbReference>
<protein>
    <submittedName>
        <fullName evidence="2">(African queen) hypothetical protein</fullName>
    </submittedName>
</protein>
<sequence>MTKIYRRRHNHSYSQIIRTIAIRSNCLIRSKTGPITCRPERSPLTLGLRSVPRLIVAPPDARTPAGTPPRLPGSRFTTSPDNLFLMTQRCRSQKPRDVIAGLCQRDLKLRHWFMIDPTAANSGITI</sequence>
<feature type="region of interest" description="Disordered" evidence="1">
    <location>
        <begin position="58"/>
        <end position="78"/>
    </location>
</feature>
<accession>A0A8J2VSB1</accession>
<evidence type="ECO:0000256" key="1">
    <source>
        <dbReference type="SAM" id="MobiDB-lite"/>
    </source>
</evidence>
<evidence type="ECO:0000313" key="3">
    <source>
        <dbReference type="Proteomes" id="UP000789524"/>
    </source>
</evidence>
<comment type="caution">
    <text evidence="2">The sequence shown here is derived from an EMBL/GenBank/DDBJ whole genome shotgun (WGS) entry which is preliminary data.</text>
</comment>
<keyword evidence="3" id="KW-1185">Reference proteome</keyword>
<proteinExistence type="predicted"/>
<organism evidence="2 3">
    <name type="scientific">Danaus chrysippus</name>
    <name type="common">African queen</name>
    <dbReference type="NCBI Taxonomy" id="151541"/>
    <lineage>
        <taxon>Eukaryota</taxon>
        <taxon>Metazoa</taxon>
        <taxon>Ecdysozoa</taxon>
        <taxon>Arthropoda</taxon>
        <taxon>Hexapoda</taxon>
        <taxon>Insecta</taxon>
        <taxon>Pterygota</taxon>
        <taxon>Neoptera</taxon>
        <taxon>Endopterygota</taxon>
        <taxon>Lepidoptera</taxon>
        <taxon>Glossata</taxon>
        <taxon>Ditrysia</taxon>
        <taxon>Papilionoidea</taxon>
        <taxon>Nymphalidae</taxon>
        <taxon>Danainae</taxon>
        <taxon>Danaini</taxon>
        <taxon>Danaina</taxon>
        <taxon>Danaus</taxon>
        <taxon>Anosia</taxon>
    </lineage>
</organism>
<evidence type="ECO:0000313" key="2">
    <source>
        <dbReference type="EMBL" id="CAG9565634.1"/>
    </source>
</evidence>